<sequence>MSQVANKQNNTLPADIADRMFHDRRIRTAITRQSHFMFFHFYFAHYVKYQTADFQREMFALTEQQEIRNLFVVAFRGSAKSTIFTTSYPVWAILGEQQKKFVLILCQTQAQAKQHMMNLRRELENNSLLKNDLGPFQEENNEWGSSSLVFSNHDARITAVSSEQSIRGLRHNQYRPDLIIGDDLEDIASTKTREGRNKTYQWLTGEVVPAGDRNTRLVIVGNLLHEDSTLMRLREDIEKSRLTGVFKMYPLIKDGVILWPGKYPEMKDVEEEKQKAANEYAWQREYLLNIVPSDEQVIHREWIRCYDVVPPPIRFRSGYSSHMEIRIGIDPAISKNDAADYTAMVPGLLYELEDGYRIYILPKIINRRMSFPETVEMCKTLDKSYSEDGNRPTFVIEDVAYQKALPQQLENEGLWNVKTTRPGNHDKRSRLALTGNLIKTGKILFPREGAEQLIQQLVHFTVERHDDLADAFANLVLSATEDPPCVPRIYFL</sequence>
<dbReference type="Gene3D" id="3.30.420.240">
    <property type="match status" value="1"/>
</dbReference>
<organism evidence="1 2">
    <name type="scientific">Candidatus Taylorbacteria bacterium RIFCSPHIGHO2_01_FULL_46_22b</name>
    <dbReference type="NCBI Taxonomy" id="1802301"/>
    <lineage>
        <taxon>Bacteria</taxon>
        <taxon>Candidatus Tayloriibacteriota</taxon>
    </lineage>
</organism>
<gene>
    <name evidence="1" type="ORF">A2664_01945</name>
</gene>
<accession>A0A1G2M2U2</accession>
<name>A0A1G2M2U2_9BACT</name>
<reference evidence="1 2" key="1">
    <citation type="journal article" date="2016" name="Nat. Commun.">
        <title>Thousands of microbial genomes shed light on interconnected biogeochemical processes in an aquifer system.</title>
        <authorList>
            <person name="Anantharaman K."/>
            <person name="Brown C.T."/>
            <person name="Hug L.A."/>
            <person name="Sharon I."/>
            <person name="Castelle C.J."/>
            <person name="Probst A.J."/>
            <person name="Thomas B.C."/>
            <person name="Singh A."/>
            <person name="Wilkins M.J."/>
            <person name="Karaoz U."/>
            <person name="Brodie E.L."/>
            <person name="Williams K.H."/>
            <person name="Hubbard S.S."/>
            <person name="Banfield J.F."/>
        </authorList>
    </citation>
    <scope>NUCLEOTIDE SEQUENCE [LARGE SCALE GENOMIC DNA]</scope>
</reference>
<proteinExistence type="predicted"/>
<dbReference type="AlphaFoldDB" id="A0A1G2M2U2"/>
<dbReference type="Proteomes" id="UP000178873">
    <property type="component" value="Unassembled WGS sequence"/>
</dbReference>
<dbReference type="STRING" id="1802301.A2664_01945"/>
<comment type="caution">
    <text evidence="1">The sequence shown here is derived from an EMBL/GenBank/DDBJ whole genome shotgun (WGS) entry which is preliminary data.</text>
</comment>
<dbReference type="EMBL" id="MHRF01000007">
    <property type="protein sequence ID" value="OHA18210.1"/>
    <property type="molecule type" value="Genomic_DNA"/>
</dbReference>
<evidence type="ECO:0008006" key="3">
    <source>
        <dbReference type="Google" id="ProtNLM"/>
    </source>
</evidence>
<evidence type="ECO:0000313" key="2">
    <source>
        <dbReference type="Proteomes" id="UP000178873"/>
    </source>
</evidence>
<dbReference type="Gene3D" id="3.40.50.300">
    <property type="entry name" value="P-loop containing nucleotide triphosphate hydrolases"/>
    <property type="match status" value="1"/>
</dbReference>
<protein>
    <recommendedName>
        <fullName evidence="3">Terminase large subunit gp17-like C-terminal domain-containing protein</fullName>
    </recommendedName>
</protein>
<evidence type="ECO:0000313" key="1">
    <source>
        <dbReference type="EMBL" id="OHA18210.1"/>
    </source>
</evidence>
<dbReference type="InterPro" id="IPR027417">
    <property type="entry name" value="P-loop_NTPase"/>
</dbReference>